<evidence type="ECO:0000256" key="4">
    <source>
        <dbReference type="ARBA" id="ARBA00023157"/>
    </source>
</evidence>
<accession>A0A3P8XA06</accession>
<evidence type="ECO:0000256" key="3">
    <source>
        <dbReference type="ARBA" id="ARBA00022525"/>
    </source>
</evidence>
<dbReference type="Proteomes" id="UP000265140">
    <property type="component" value="Chromosome 2"/>
</dbReference>
<organism evidence="5 6">
    <name type="scientific">Esox lucius</name>
    <name type="common">Northern pike</name>
    <dbReference type="NCBI Taxonomy" id="8010"/>
    <lineage>
        <taxon>Eukaryota</taxon>
        <taxon>Metazoa</taxon>
        <taxon>Chordata</taxon>
        <taxon>Craniata</taxon>
        <taxon>Vertebrata</taxon>
        <taxon>Euteleostomi</taxon>
        <taxon>Actinopterygii</taxon>
        <taxon>Neopterygii</taxon>
        <taxon>Teleostei</taxon>
        <taxon>Protacanthopterygii</taxon>
        <taxon>Esociformes</taxon>
        <taxon>Esocidae</taxon>
        <taxon>Esox</taxon>
    </lineage>
</organism>
<keyword evidence="3" id="KW-0964">Secreted</keyword>
<dbReference type="GO" id="GO:0032099">
    <property type="term" value="P:negative regulation of appetite"/>
    <property type="evidence" value="ECO:0007669"/>
    <property type="project" value="InterPro"/>
</dbReference>
<dbReference type="Ensembl" id="ENSELUT00000017401.3">
    <property type="protein sequence ID" value="ENSELUP00000001424.2"/>
    <property type="gene ID" value="ENSELUG00000002912.3"/>
</dbReference>
<sequence>MLRTLNFRPSTRIPSAVNSTPSTTCCIRTMESSGVLLRLLCIGVLCVTCRGQASQEVSAEDFGAQNSATATERELVDAMEALLVKMESRLPSTEKRGMIPPCGVGQRCALRHGPHIGKLCDCGRVSSCNSFLLKCL</sequence>
<keyword evidence="4" id="KW-1015">Disulfide bond</keyword>
<dbReference type="PANTHER" id="PTHR16655:SF2">
    <property type="entry name" value="COCAINE- AND AMPHETAMINE-REGULATED TRANSCRIPT PROTEIN-LIKE"/>
    <property type="match status" value="1"/>
</dbReference>
<dbReference type="KEGG" id="els:106024639"/>
<name>A0A3P8XA06_ESOLU</name>
<reference evidence="5" key="3">
    <citation type="submission" date="2025-08" db="UniProtKB">
        <authorList>
            <consortium name="Ensembl"/>
        </authorList>
    </citation>
    <scope>IDENTIFICATION</scope>
</reference>
<reference evidence="5" key="2">
    <citation type="submission" date="2020-02" db="EMBL/GenBank/DDBJ databases">
        <title>Esox lucius (northern pike) genome, fEsoLuc1, primary haplotype.</title>
        <authorList>
            <person name="Myers G."/>
            <person name="Karagic N."/>
            <person name="Meyer A."/>
            <person name="Pippel M."/>
            <person name="Reichard M."/>
            <person name="Winkler S."/>
            <person name="Tracey A."/>
            <person name="Sims Y."/>
            <person name="Howe K."/>
            <person name="Rhie A."/>
            <person name="Formenti G."/>
            <person name="Durbin R."/>
            <person name="Fedrigo O."/>
            <person name="Jarvis E.D."/>
        </authorList>
    </citation>
    <scope>NUCLEOTIDE SEQUENCE [LARGE SCALE GENOMIC DNA]</scope>
</reference>
<dbReference type="InterPro" id="IPR036722">
    <property type="entry name" value="CART_C_sf"/>
</dbReference>
<reference evidence="5" key="4">
    <citation type="submission" date="2025-09" db="UniProtKB">
        <authorList>
            <consortium name="Ensembl"/>
        </authorList>
    </citation>
    <scope>IDENTIFICATION</scope>
</reference>
<reference evidence="6" key="1">
    <citation type="journal article" date="2014" name="PLoS ONE">
        <title>The genome and linkage map of the northern pike (Esox lucius): conserved synteny revealed between the salmonid sister group and the Neoteleostei.</title>
        <authorList>
            <person name="Rondeau E.B."/>
            <person name="Minkley D.R."/>
            <person name="Leong J.S."/>
            <person name="Messmer A.M."/>
            <person name="Jantzen J.R."/>
            <person name="von Schalburg K.R."/>
            <person name="Lemon C."/>
            <person name="Bird N.H."/>
            <person name="Koop B.F."/>
        </authorList>
    </citation>
    <scope>NUCLEOTIDE SEQUENCE</scope>
</reference>
<gene>
    <name evidence="5" type="primary">CNFN</name>
</gene>
<evidence type="ECO:0000313" key="5">
    <source>
        <dbReference type="Ensembl" id="ENSELUP00000001424.2"/>
    </source>
</evidence>
<dbReference type="Gene3D" id="4.10.40.30">
    <property type="entry name" value="CART, C-terminal domain"/>
    <property type="match status" value="1"/>
</dbReference>
<dbReference type="PANTHER" id="PTHR16655">
    <property type="entry name" value="COCAINE AND AMPHETAMINE REGULATED TRANSCRIPT PROTEIN"/>
    <property type="match status" value="1"/>
</dbReference>
<protein>
    <submittedName>
        <fullName evidence="5">Uncharacterized protein</fullName>
    </submittedName>
</protein>
<comment type="subcellular location">
    <subcellularLocation>
        <location evidence="1">Secreted</location>
    </subcellularLocation>
</comment>
<comment type="similarity">
    <text evidence="2">Belongs to the CART family.</text>
</comment>
<dbReference type="GO" id="GO:0008343">
    <property type="term" value="P:adult feeding behavior"/>
    <property type="evidence" value="ECO:0007669"/>
    <property type="project" value="InterPro"/>
</dbReference>
<dbReference type="Pfam" id="PF06373">
    <property type="entry name" value="CART"/>
    <property type="match status" value="1"/>
</dbReference>
<dbReference type="GO" id="GO:0007186">
    <property type="term" value="P:G protein-coupled receptor signaling pathway"/>
    <property type="evidence" value="ECO:0007669"/>
    <property type="project" value="InterPro"/>
</dbReference>
<dbReference type="InParanoid" id="A0A3P8XA06"/>
<evidence type="ECO:0000256" key="2">
    <source>
        <dbReference type="ARBA" id="ARBA00005294"/>
    </source>
</evidence>
<dbReference type="GeneTree" id="ENSGT00390000018319"/>
<evidence type="ECO:0000256" key="1">
    <source>
        <dbReference type="ARBA" id="ARBA00004613"/>
    </source>
</evidence>
<dbReference type="AlphaFoldDB" id="A0A3P8XA06"/>
<dbReference type="InterPro" id="IPR009106">
    <property type="entry name" value="CART"/>
</dbReference>
<dbReference type="OMA" id="IPLCGMG"/>
<proteinExistence type="inferred from homology"/>
<dbReference type="OrthoDB" id="9929886at2759"/>
<dbReference type="GO" id="GO:0005184">
    <property type="term" value="F:neuropeptide hormone activity"/>
    <property type="evidence" value="ECO:0007669"/>
    <property type="project" value="InterPro"/>
</dbReference>
<dbReference type="GO" id="GO:0005615">
    <property type="term" value="C:extracellular space"/>
    <property type="evidence" value="ECO:0007669"/>
    <property type="project" value="InterPro"/>
</dbReference>
<dbReference type="GO" id="GO:0009267">
    <property type="term" value="P:cellular response to starvation"/>
    <property type="evidence" value="ECO:0007669"/>
    <property type="project" value="InterPro"/>
</dbReference>
<evidence type="ECO:0000313" key="6">
    <source>
        <dbReference type="Proteomes" id="UP000265140"/>
    </source>
</evidence>
<dbReference type="Bgee" id="ENSELUG00000002912">
    <property type="expression patterns" value="Expressed in embryo and 6 other cell types or tissues"/>
</dbReference>
<dbReference type="FunCoup" id="A0A3P8XA06">
    <property type="interactions" value="37"/>
</dbReference>
<dbReference type="GO" id="GO:0043410">
    <property type="term" value="P:positive regulation of MAPK cascade"/>
    <property type="evidence" value="ECO:0007669"/>
    <property type="project" value="InterPro"/>
</dbReference>
<keyword evidence="6" id="KW-1185">Reference proteome</keyword>
<dbReference type="SUPFAM" id="SSF64546">
    <property type="entry name" value="Satiety factor CART (cocaine and amphetamine regulated transcript)"/>
    <property type="match status" value="1"/>
</dbReference>